<feature type="domain" description="Methyltransferase" evidence="1">
    <location>
        <begin position="47"/>
        <end position="115"/>
    </location>
</feature>
<dbReference type="InterPro" id="IPR029063">
    <property type="entry name" value="SAM-dependent_MTases_sf"/>
</dbReference>
<gene>
    <name evidence="2" type="ORF">NKR19_g8793</name>
</gene>
<comment type="caution">
    <text evidence="2">The sequence shown here is derived from an EMBL/GenBank/DDBJ whole genome shotgun (WGS) entry which is preliminary data.</text>
</comment>
<protein>
    <recommendedName>
        <fullName evidence="1">Methyltransferase domain-containing protein</fullName>
    </recommendedName>
</protein>
<dbReference type="InterPro" id="IPR041698">
    <property type="entry name" value="Methyltransf_25"/>
</dbReference>
<dbReference type="EMBL" id="JANBVN010000189">
    <property type="protein sequence ID" value="KAJ9134065.1"/>
    <property type="molecule type" value="Genomic_DNA"/>
</dbReference>
<dbReference type="PANTHER" id="PTHR43464:SF89">
    <property type="entry name" value="METHYLTRANSFERASE"/>
    <property type="match status" value="1"/>
</dbReference>
<dbReference type="GO" id="GO:0010420">
    <property type="term" value="F:polyprenyldihydroxybenzoate methyltransferase activity"/>
    <property type="evidence" value="ECO:0007669"/>
    <property type="project" value="TreeGrafter"/>
</dbReference>
<keyword evidence="3" id="KW-1185">Reference proteome</keyword>
<organism evidence="2 3">
    <name type="scientific">Coniochaeta hoffmannii</name>
    <dbReference type="NCBI Taxonomy" id="91930"/>
    <lineage>
        <taxon>Eukaryota</taxon>
        <taxon>Fungi</taxon>
        <taxon>Dikarya</taxon>
        <taxon>Ascomycota</taxon>
        <taxon>Pezizomycotina</taxon>
        <taxon>Sordariomycetes</taxon>
        <taxon>Sordariomycetidae</taxon>
        <taxon>Coniochaetales</taxon>
        <taxon>Coniochaetaceae</taxon>
        <taxon>Coniochaeta</taxon>
    </lineage>
</organism>
<dbReference type="AlphaFoldDB" id="A0AA38VI95"/>
<dbReference type="Pfam" id="PF13649">
    <property type="entry name" value="Methyltransf_25"/>
    <property type="match status" value="1"/>
</dbReference>
<dbReference type="SUPFAM" id="SSF53335">
    <property type="entry name" value="S-adenosyl-L-methionine-dependent methyltransferases"/>
    <property type="match status" value="1"/>
</dbReference>
<proteinExistence type="predicted"/>
<reference evidence="2" key="1">
    <citation type="submission" date="2022-07" db="EMBL/GenBank/DDBJ databases">
        <title>Fungi with potential for degradation of polypropylene.</title>
        <authorList>
            <person name="Gostincar C."/>
        </authorList>
    </citation>
    <scope>NUCLEOTIDE SEQUENCE</scope>
    <source>
        <strain evidence="2">EXF-13287</strain>
    </source>
</reference>
<evidence type="ECO:0000259" key="1">
    <source>
        <dbReference type="Pfam" id="PF13649"/>
    </source>
</evidence>
<evidence type="ECO:0000313" key="2">
    <source>
        <dbReference type="EMBL" id="KAJ9134065.1"/>
    </source>
</evidence>
<name>A0AA38VI95_9PEZI</name>
<dbReference type="Proteomes" id="UP001174691">
    <property type="component" value="Unassembled WGS sequence"/>
</dbReference>
<sequence>MQLGTETQAQSAQRMYDSRAADYEDSWHPASAIRFTSRLSISPGDAVLDLCCGTGLNFFAAAGRVGPGGSVVGVDLSEGMLGVARRKQAAAAAAAADPELESRCLLLKGDVTRLDEVFASAGLGDKRGGFDWITCSNASWVESSESFVGLATAAGLELESFELLEKVMGEASTYYGLDQADEVFDKIANGSLTTNLDVNEFKKTARPLFREEWANAAVDGKVEVADALYMYIFRNNRGKLSE</sequence>
<dbReference type="Gene3D" id="3.40.50.150">
    <property type="entry name" value="Vaccinia Virus protein VP39"/>
    <property type="match status" value="1"/>
</dbReference>
<evidence type="ECO:0000313" key="3">
    <source>
        <dbReference type="Proteomes" id="UP001174691"/>
    </source>
</evidence>
<dbReference type="PANTHER" id="PTHR43464">
    <property type="entry name" value="METHYLTRANSFERASE"/>
    <property type="match status" value="1"/>
</dbReference>
<accession>A0AA38VI95</accession>